<keyword evidence="2" id="KW-1133">Transmembrane helix</keyword>
<keyword evidence="4" id="KW-1185">Reference proteome</keyword>
<evidence type="ECO:0000313" key="3">
    <source>
        <dbReference type="EMBL" id="USS88512.1"/>
    </source>
</evidence>
<feature type="transmembrane region" description="Helical" evidence="2">
    <location>
        <begin position="34"/>
        <end position="51"/>
    </location>
</feature>
<dbReference type="EMBL" id="CP097118">
    <property type="protein sequence ID" value="USS88512.1"/>
    <property type="molecule type" value="Genomic_DNA"/>
</dbReference>
<feature type="compositionally biased region" description="Polar residues" evidence="1">
    <location>
        <begin position="115"/>
        <end position="126"/>
    </location>
</feature>
<dbReference type="Proteomes" id="UP001057025">
    <property type="component" value="Chromosome"/>
</dbReference>
<dbReference type="Gene3D" id="3.40.10.10">
    <property type="entry name" value="DNA Methylphosphotriester Repair Domain"/>
    <property type="match status" value="1"/>
</dbReference>
<dbReference type="SUPFAM" id="SSF57884">
    <property type="entry name" value="Ada DNA repair protein, N-terminal domain (N-Ada 10)"/>
    <property type="match status" value="1"/>
</dbReference>
<protein>
    <recommendedName>
        <fullName evidence="5">DUF308 domain-containing protein</fullName>
    </recommendedName>
</protein>
<gene>
    <name evidence="3" type="ORF">M3M39_03290</name>
</gene>
<keyword evidence="2" id="KW-0812">Transmembrane</keyword>
<feature type="compositionally biased region" description="Polar residues" evidence="1">
    <location>
        <begin position="223"/>
        <end position="235"/>
    </location>
</feature>
<accession>A0ABY5BTR9</accession>
<feature type="transmembrane region" description="Helical" evidence="2">
    <location>
        <begin position="57"/>
        <end position="75"/>
    </location>
</feature>
<organism evidence="3 4">
    <name type="scientific">Fructilactobacillus hinvesii</name>
    <dbReference type="NCBI Taxonomy" id="2940300"/>
    <lineage>
        <taxon>Bacteria</taxon>
        <taxon>Bacillati</taxon>
        <taxon>Bacillota</taxon>
        <taxon>Bacilli</taxon>
        <taxon>Lactobacillales</taxon>
        <taxon>Lactobacillaceae</taxon>
        <taxon>Fructilactobacillus</taxon>
    </lineage>
</organism>
<reference evidence="3" key="1">
    <citation type="submission" date="2022-05" db="EMBL/GenBank/DDBJ databases">
        <authorList>
            <person name="Oliphant S.A."/>
            <person name="Watson-Haigh N.S."/>
            <person name="Sumby K.M."/>
            <person name="Gardner J.M."/>
            <person name="Jiranek V."/>
        </authorList>
    </citation>
    <scope>NUCLEOTIDE SEQUENCE</scope>
    <source>
        <strain evidence="3">KI11_C11</strain>
    </source>
</reference>
<dbReference type="InterPro" id="IPR035451">
    <property type="entry name" value="Ada-like_dom_sf"/>
</dbReference>
<feature type="transmembrane region" description="Helical" evidence="2">
    <location>
        <begin position="96"/>
        <end position="114"/>
    </location>
</feature>
<evidence type="ECO:0000256" key="2">
    <source>
        <dbReference type="SAM" id="Phobius"/>
    </source>
</evidence>
<name>A0ABY5BTR9_9LACO</name>
<evidence type="ECO:0000256" key="1">
    <source>
        <dbReference type="SAM" id="MobiDB-lite"/>
    </source>
</evidence>
<feature type="compositionally biased region" description="Basic and acidic residues" evidence="1">
    <location>
        <begin position="140"/>
        <end position="175"/>
    </location>
</feature>
<evidence type="ECO:0008006" key="5">
    <source>
        <dbReference type="Google" id="ProtNLM"/>
    </source>
</evidence>
<feature type="region of interest" description="Disordered" evidence="1">
    <location>
        <begin position="115"/>
        <end position="235"/>
    </location>
</feature>
<keyword evidence="2" id="KW-0472">Membrane</keyword>
<sequence length="275" mass="31041">MRPFYFIIGIILIAVGIYYLNKNHNNSNSPVEKNFWLTYGSLVLGSALLIGSLRIEILTSLGILVLFILLIYYCIQLYQNRNKAKEKRKSQWTSRLILVIVSLFAIGFAGEINGNQKADHSSNQQTSQKHNNNKQKPKPKKSENSNDQKEKNNKETENEKQKADNPEQKKDDVQKQNDNNQQEDENSQQKQNQQTDDANKQSVDQSANQSNSSSNNQQVNDSTKVNSTSGAVVGNSKTMTYHTADQANYRISSSNVVYFNSEADAQAAGYHKSLR</sequence>
<feature type="compositionally biased region" description="Low complexity" evidence="1">
    <location>
        <begin position="188"/>
        <end position="222"/>
    </location>
</feature>
<proteinExistence type="predicted"/>
<feature type="transmembrane region" description="Helical" evidence="2">
    <location>
        <begin position="6"/>
        <end position="22"/>
    </location>
</feature>
<dbReference type="RefSeq" id="WP_252797811.1">
    <property type="nucleotide sequence ID" value="NZ_CP097118.1"/>
</dbReference>
<evidence type="ECO:0000313" key="4">
    <source>
        <dbReference type="Proteomes" id="UP001057025"/>
    </source>
</evidence>